<protein>
    <submittedName>
        <fullName evidence="1">Uncharacterized protein</fullName>
    </submittedName>
</protein>
<keyword evidence="2" id="KW-1185">Reference proteome</keyword>
<sequence>MGLEPELVDGLGRPIAFGEEDGQLLGAHGQFERLAGQVQPVTVRVVEPEDCVARYDVPGEAVGELGPGHGGELGGEPFEVLEGRRLPQVEGQLVRDVVPVGEERPGPGSVNR</sequence>
<reference evidence="1" key="1">
    <citation type="journal article" date="2014" name="Int. J. Syst. Evol. Microbiol.">
        <title>Complete genome sequence of Corynebacterium casei LMG S-19264T (=DSM 44701T), isolated from a smear-ripened cheese.</title>
        <authorList>
            <consortium name="US DOE Joint Genome Institute (JGI-PGF)"/>
            <person name="Walter F."/>
            <person name="Albersmeier A."/>
            <person name="Kalinowski J."/>
            <person name="Ruckert C."/>
        </authorList>
    </citation>
    <scope>NUCLEOTIDE SEQUENCE</scope>
    <source>
        <strain evidence="1">JCM 3172</strain>
    </source>
</reference>
<accession>A0A918LLG2</accession>
<gene>
    <name evidence="1" type="ORF">GCM10014713_00690</name>
</gene>
<proteinExistence type="predicted"/>
<evidence type="ECO:0000313" key="1">
    <source>
        <dbReference type="EMBL" id="GGT12144.1"/>
    </source>
</evidence>
<dbReference type="AlphaFoldDB" id="A0A918LLG2"/>
<dbReference type="Proteomes" id="UP000619486">
    <property type="component" value="Unassembled WGS sequence"/>
</dbReference>
<name>A0A918LLG2_9ACTN</name>
<organism evidence="1 2">
    <name type="scientific">Streptomyces purpureus</name>
    <dbReference type="NCBI Taxonomy" id="1951"/>
    <lineage>
        <taxon>Bacteria</taxon>
        <taxon>Bacillati</taxon>
        <taxon>Actinomycetota</taxon>
        <taxon>Actinomycetes</taxon>
        <taxon>Kitasatosporales</taxon>
        <taxon>Streptomycetaceae</taxon>
        <taxon>Streptomyces</taxon>
    </lineage>
</organism>
<comment type="caution">
    <text evidence="1">The sequence shown here is derived from an EMBL/GenBank/DDBJ whole genome shotgun (WGS) entry which is preliminary data.</text>
</comment>
<reference evidence="1" key="2">
    <citation type="submission" date="2020-09" db="EMBL/GenBank/DDBJ databases">
        <authorList>
            <person name="Sun Q."/>
            <person name="Ohkuma M."/>
        </authorList>
    </citation>
    <scope>NUCLEOTIDE SEQUENCE</scope>
    <source>
        <strain evidence="1">JCM 3172</strain>
    </source>
</reference>
<dbReference type="EMBL" id="BMQQ01000001">
    <property type="protein sequence ID" value="GGT12144.1"/>
    <property type="molecule type" value="Genomic_DNA"/>
</dbReference>
<evidence type="ECO:0000313" key="2">
    <source>
        <dbReference type="Proteomes" id="UP000619486"/>
    </source>
</evidence>